<dbReference type="Pfam" id="PF13649">
    <property type="entry name" value="Methyltransf_25"/>
    <property type="match status" value="1"/>
</dbReference>
<dbReference type="AlphaFoldDB" id="A0A934W0Z0"/>
<dbReference type="Proteomes" id="UP000636458">
    <property type="component" value="Unassembled WGS sequence"/>
</dbReference>
<evidence type="ECO:0000313" key="3">
    <source>
        <dbReference type="Proteomes" id="UP000636458"/>
    </source>
</evidence>
<proteinExistence type="predicted"/>
<evidence type="ECO:0000259" key="1">
    <source>
        <dbReference type="Pfam" id="PF13649"/>
    </source>
</evidence>
<dbReference type="RefSeq" id="WP_200554679.1">
    <property type="nucleotide sequence ID" value="NZ_JAEPES010000001.1"/>
</dbReference>
<accession>A0A934W0Z0</accession>
<name>A0A934W0Z0_9MICO</name>
<dbReference type="CDD" id="cd02440">
    <property type="entry name" value="AdoMet_MTases"/>
    <property type="match status" value="1"/>
</dbReference>
<gene>
    <name evidence="2" type="ORF">IV501_01710</name>
</gene>
<keyword evidence="3" id="KW-1185">Reference proteome</keyword>
<dbReference type="GO" id="GO:0008168">
    <property type="term" value="F:methyltransferase activity"/>
    <property type="evidence" value="ECO:0007669"/>
    <property type="project" value="UniProtKB-KW"/>
</dbReference>
<dbReference type="InterPro" id="IPR029063">
    <property type="entry name" value="SAM-dependent_MTases_sf"/>
</dbReference>
<organism evidence="2 3">
    <name type="scientific">Lacisediminihabitans changchengi</name>
    <dbReference type="NCBI Taxonomy" id="2787634"/>
    <lineage>
        <taxon>Bacteria</taxon>
        <taxon>Bacillati</taxon>
        <taxon>Actinomycetota</taxon>
        <taxon>Actinomycetes</taxon>
        <taxon>Micrococcales</taxon>
        <taxon>Microbacteriaceae</taxon>
        <taxon>Lacisediminihabitans</taxon>
    </lineage>
</organism>
<evidence type="ECO:0000313" key="2">
    <source>
        <dbReference type="EMBL" id="MBK4346338.1"/>
    </source>
</evidence>
<protein>
    <submittedName>
        <fullName evidence="2">Methyltransferase domain-containing protein</fullName>
    </submittedName>
</protein>
<reference evidence="2" key="1">
    <citation type="submission" date="2021-01" db="EMBL/GenBank/DDBJ databases">
        <title>Lacisediminihabitans sp. nov. strain G11-30, isolated from Antarctic Soil.</title>
        <authorList>
            <person name="Li J."/>
        </authorList>
    </citation>
    <scope>NUCLEOTIDE SEQUENCE</scope>
    <source>
        <strain evidence="2">G11-30</strain>
    </source>
</reference>
<keyword evidence="2" id="KW-0489">Methyltransferase</keyword>
<feature type="domain" description="Methyltransferase" evidence="1">
    <location>
        <begin position="47"/>
        <end position="137"/>
    </location>
</feature>
<dbReference type="InterPro" id="IPR041698">
    <property type="entry name" value="Methyltransf_25"/>
</dbReference>
<keyword evidence="2" id="KW-0808">Transferase</keyword>
<dbReference type="Gene3D" id="3.40.50.150">
    <property type="entry name" value="Vaccinia Virus protein VP39"/>
    <property type="match status" value="1"/>
</dbReference>
<dbReference type="SUPFAM" id="SSF53335">
    <property type="entry name" value="S-adenosyl-L-methionine-dependent methyltransferases"/>
    <property type="match status" value="1"/>
</dbReference>
<sequence>MNTREMNSDDWNARYREAANSRDSVWSLEPNVWVVENLSGLTPGTAVDLAAGEGRNALWLAQRGWQVTAVDFAAAGLAVGSGRAEQLGLEVLWQKADATTWRAREPVDLVLIAYLQLPAQQLAAALATAAAALAPGGLLAVINHDRDNIIRGVGGPQDAAVLTTAEQLREAVPGLDIVDSGQYERDTPKGTAIDAVLLARKPLPAAD</sequence>
<comment type="caution">
    <text evidence="2">The sequence shown here is derived from an EMBL/GenBank/DDBJ whole genome shotgun (WGS) entry which is preliminary data.</text>
</comment>
<dbReference type="GO" id="GO:0032259">
    <property type="term" value="P:methylation"/>
    <property type="evidence" value="ECO:0007669"/>
    <property type="project" value="UniProtKB-KW"/>
</dbReference>
<dbReference type="EMBL" id="JAEPES010000001">
    <property type="protein sequence ID" value="MBK4346338.1"/>
    <property type="molecule type" value="Genomic_DNA"/>
</dbReference>